<proteinExistence type="predicted"/>
<dbReference type="SUPFAM" id="SSF49373">
    <property type="entry name" value="Invasin/intimin cell-adhesion fragments"/>
    <property type="match status" value="1"/>
</dbReference>
<sequence length="469" mass="49174">MWPDRGALIWKIDSASPLAELAVEYSGRAIVGNPESQSVKWYVSPDGTAWTEVGGIEPGGDEGNYKMARSLQLGAYTSAWTVVYIKCELRETQDDTWASLNDVRIRKKADERELATAELTLTADGGLAGASAPLNLVARYDNGDPVAMNDVRVYYDVGDPALAQATAGGVKLLHAGETTVRAYVYNGGRAVVSNTVTLKILSSVAAGLAATLPKTALGVGDTVSIAASVYNAEGYTIDPSQYSLSFASGDTAVANVSAAGVVTGAAPGRTFVTVRAVQDGLIFERKFDIAVTRVRSIYASDLASRAVCGDESVCNTAAANADYAVATDDVLMTADHAVYARVETGPGVFEPAIRGAYAGSGGPDGTWPVKSQATLLYKLDSLEDVFLGLQAKLRVRAGVFGSKISVYAGASADTANTPVAELTEGGEHRIDLTPWAGQDGTLYVKVVIAETAFDWGGLVSIAFDELTMH</sequence>
<dbReference type="RefSeq" id="WP_277531970.1">
    <property type="nucleotide sequence ID" value="NZ_JAPDIA010000003.1"/>
</dbReference>
<gene>
    <name evidence="1" type="ORF">OMP40_13520</name>
</gene>
<dbReference type="InterPro" id="IPR008964">
    <property type="entry name" value="Invasin/intimin_cell_adhesion"/>
</dbReference>
<organism evidence="1 2">
    <name type="scientific">Cohnella rhizosphaerae</name>
    <dbReference type="NCBI Taxonomy" id="1457232"/>
    <lineage>
        <taxon>Bacteria</taxon>
        <taxon>Bacillati</taxon>
        <taxon>Bacillota</taxon>
        <taxon>Bacilli</taxon>
        <taxon>Bacillales</taxon>
        <taxon>Paenibacillaceae</taxon>
        <taxon>Cohnella</taxon>
    </lineage>
</organism>
<evidence type="ECO:0000313" key="2">
    <source>
        <dbReference type="Proteomes" id="UP001153404"/>
    </source>
</evidence>
<accession>A0A9X4QT46</accession>
<dbReference type="AlphaFoldDB" id="A0A9X4QT46"/>
<comment type="caution">
    <text evidence="1">The sequence shown here is derived from an EMBL/GenBank/DDBJ whole genome shotgun (WGS) entry which is preliminary data.</text>
</comment>
<dbReference type="Proteomes" id="UP001153404">
    <property type="component" value="Unassembled WGS sequence"/>
</dbReference>
<name>A0A9X4QT46_9BACL</name>
<reference evidence="1" key="1">
    <citation type="submission" date="2022-10" db="EMBL/GenBank/DDBJ databases">
        <title>Comparative genomic analysis of Cohnella hashimotonis sp. nov., isolated from the International Space Station.</title>
        <authorList>
            <person name="Simpson A."/>
            <person name="Venkateswaran K."/>
        </authorList>
    </citation>
    <scope>NUCLEOTIDE SEQUENCE</scope>
    <source>
        <strain evidence="1">DSM 28161</strain>
    </source>
</reference>
<evidence type="ECO:0000313" key="1">
    <source>
        <dbReference type="EMBL" id="MDG0810250.1"/>
    </source>
</evidence>
<dbReference type="Gene3D" id="2.60.40.1080">
    <property type="match status" value="1"/>
</dbReference>
<protein>
    <submittedName>
        <fullName evidence="1">Uncharacterized protein</fullName>
    </submittedName>
</protein>
<dbReference type="EMBL" id="JAPDIA010000003">
    <property type="protein sequence ID" value="MDG0810250.1"/>
    <property type="molecule type" value="Genomic_DNA"/>
</dbReference>
<keyword evidence="2" id="KW-1185">Reference proteome</keyword>